<gene>
    <name evidence="1" type="ORF">BDP27DRAFT_1421475</name>
</gene>
<reference evidence="1" key="1">
    <citation type="submission" date="2020-11" db="EMBL/GenBank/DDBJ databases">
        <authorList>
            <consortium name="DOE Joint Genome Institute"/>
            <person name="Ahrendt S."/>
            <person name="Riley R."/>
            <person name="Andreopoulos W."/>
            <person name="Labutti K."/>
            <person name="Pangilinan J."/>
            <person name="Ruiz-Duenas F.J."/>
            <person name="Barrasa J.M."/>
            <person name="Sanchez-Garcia M."/>
            <person name="Camarero S."/>
            <person name="Miyauchi S."/>
            <person name="Serrano A."/>
            <person name="Linde D."/>
            <person name="Babiker R."/>
            <person name="Drula E."/>
            <person name="Ayuso-Fernandez I."/>
            <person name="Pacheco R."/>
            <person name="Padilla G."/>
            <person name="Ferreira P."/>
            <person name="Barriuso J."/>
            <person name="Kellner H."/>
            <person name="Castanera R."/>
            <person name="Alfaro M."/>
            <person name="Ramirez L."/>
            <person name="Pisabarro A.G."/>
            <person name="Kuo A."/>
            <person name="Tritt A."/>
            <person name="Lipzen A."/>
            <person name="He G."/>
            <person name="Yan M."/>
            <person name="Ng V."/>
            <person name="Cullen D."/>
            <person name="Martin F."/>
            <person name="Rosso M.-N."/>
            <person name="Henrissat B."/>
            <person name="Hibbett D."/>
            <person name="Martinez A.T."/>
            <person name="Grigoriev I.V."/>
        </authorList>
    </citation>
    <scope>NUCLEOTIDE SEQUENCE</scope>
    <source>
        <strain evidence="1">AH 40177</strain>
    </source>
</reference>
<organism evidence="1 2">
    <name type="scientific">Rhodocollybia butyracea</name>
    <dbReference type="NCBI Taxonomy" id="206335"/>
    <lineage>
        <taxon>Eukaryota</taxon>
        <taxon>Fungi</taxon>
        <taxon>Dikarya</taxon>
        <taxon>Basidiomycota</taxon>
        <taxon>Agaricomycotina</taxon>
        <taxon>Agaricomycetes</taxon>
        <taxon>Agaricomycetidae</taxon>
        <taxon>Agaricales</taxon>
        <taxon>Marasmiineae</taxon>
        <taxon>Omphalotaceae</taxon>
        <taxon>Rhodocollybia</taxon>
    </lineage>
</organism>
<sequence>MSTVQCSRDFRISGYNPTRTWPMLWRNLSPYLHGTPEQELNHDLKACFNAIREGNFASSLSGATDNPVQLRKEQETHPIYNGFPFSATSPPITIFEPAFAQAKHELSNFNEINNDLSMTVLVGQFITVSNRIYDDENEWELAICGTLEMLLDVKLTQKVVMHKENSSMKATEADAANVVFVFETLMTNVKCLPVHVECKNLLGCSGDATLQSNLSLRMFQSATPFRSVLDLSHCPCLHVGVMGQHIQFAGSVYTDCFASQELTDIITLVGNPYYDDLVPCLSKIFTVIQKTMKALVKHYQELDPAAWRSVQCILPRSTYASPNSTLPLELHFEGRYRYPGIDTDKYS</sequence>
<accession>A0A9P5PT02</accession>
<keyword evidence="2" id="KW-1185">Reference proteome</keyword>
<dbReference type="AlphaFoldDB" id="A0A9P5PT02"/>
<dbReference type="OrthoDB" id="3250441at2759"/>
<dbReference type="Proteomes" id="UP000772434">
    <property type="component" value="Unassembled WGS sequence"/>
</dbReference>
<comment type="caution">
    <text evidence="1">The sequence shown here is derived from an EMBL/GenBank/DDBJ whole genome shotgun (WGS) entry which is preliminary data.</text>
</comment>
<dbReference type="EMBL" id="JADNRY010000056">
    <property type="protein sequence ID" value="KAF9068833.1"/>
    <property type="molecule type" value="Genomic_DNA"/>
</dbReference>
<proteinExistence type="predicted"/>
<name>A0A9P5PT02_9AGAR</name>
<protein>
    <submittedName>
        <fullName evidence="1">Uncharacterized protein</fullName>
    </submittedName>
</protein>
<evidence type="ECO:0000313" key="2">
    <source>
        <dbReference type="Proteomes" id="UP000772434"/>
    </source>
</evidence>
<evidence type="ECO:0000313" key="1">
    <source>
        <dbReference type="EMBL" id="KAF9068833.1"/>
    </source>
</evidence>